<protein>
    <submittedName>
        <fullName evidence="11">Neprilysin-2-like</fullName>
    </submittedName>
</protein>
<organism evidence="11 12">
    <name type="scientific">Aphis craccivora</name>
    <name type="common">Cowpea aphid</name>
    <dbReference type="NCBI Taxonomy" id="307492"/>
    <lineage>
        <taxon>Eukaryota</taxon>
        <taxon>Metazoa</taxon>
        <taxon>Ecdysozoa</taxon>
        <taxon>Arthropoda</taxon>
        <taxon>Hexapoda</taxon>
        <taxon>Insecta</taxon>
        <taxon>Pterygota</taxon>
        <taxon>Neoptera</taxon>
        <taxon>Paraneoptera</taxon>
        <taxon>Hemiptera</taxon>
        <taxon>Sternorrhyncha</taxon>
        <taxon>Aphidomorpha</taxon>
        <taxon>Aphidoidea</taxon>
        <taxon>Aphididae</taxon>
        <taxon>Aphidini</taxon>
        <taxon>Aphis</taxon>
        <taxon>Aphis</taxon>
    </lineage>
</organism>
<feature type="domain" description="Peptidase M13 C-terminal" evidence="9">
    <location>
        <begin position="543"/>
        <end position="749"/>
    </location>
</feature>
<dbReference type="AlphaFoldDB" id="A0A6G0YPY6"/>
<dbReference type="GO" id="GO:0004222">
    <property type="term" value="F:metalloendopeptidase activity"/>
    <property type="evidence" value="ECO:0007669"/>
    <property type="project" value="InterPro"/>
</dbReference>
<keyword evidence="7" id="KW-0862">Zinc</keyword>
<evidence type="ECO:0000256" key="7">
    <source>
        <dbReference type="ARBA" id="ARBA00022833"/>
    </source>
</evidence>
<dbReference type="PROSITE" id="PS51885">
    <property type="entry name" value="NEPRILYSIN"/>
    <property type="match status" value="1"/>
</dbReference>
<gene>
    <name evidence="11" type="ORF">FWK35_00023954</name>
</gene>
<proteinExistence type="inferred from homology"/>
<evidence type="ECO:0000256" key="2">
    <source>
        <dbReference type="ARBA" id="ARBA00004401"/>
    </source>
</evidence>
<dbReference type="InterPro" id="IPR018497">
    <property type="entry name" value="Peptidase_M13_C"/>
</dbReference>
<dbReference type="InterPro" id="IPR024079">
    <property type="entry name" value="MetalloPept_cat_dom_sf"/>
</dbReference>
<keyword evidence="6" id="KW-0378">Hydrolase</keyword>
<dbReference type="Pfam" id="PF05649">
    <property type="entry name" value="Peptidase_M13_N"/>
    <property type="match status" value="1"/>
</dbReference>
<dbReference type="SUPFAM" id="SSF55486">
    <property type="entry name" value="Metalloproteases ('zincins'), catalytic domain"/>
    <property type="match status" value="1"/>
</dbReference>
<dbReference type="PANTHER" id="PTHR11733">
    <property type="entry name" value="ZINC METALLOPROTEASE FAMILY M13 NEPRILYSIN-RELATED"/>
    <property type="match status" value="1"/>
</dbReference>
<feature type="domain" description="Peptidase M13 N-terminal" evidence="10">
    <location>
        <begin position="88"/>
        <end position="481"/>
    </location>
</feature>
<dbReference type="Gene3D" id="3.40.390.10">
    <property type="entry name" value="Collagenase (Catalytic Domain)"/>
    <property type="match status" value="1"/>
</dbReference>
<keyword evidence="12" id="KW-1185">Reference proteome</keyword>
<evidence type="ECO:0000256" key="8">
    <source>
        <dbReference type="ARBA" id="ARBA00023049"/>
    </source>
</evidence>
<accession>A0A6G0YPY6</accession>
<evidence type="ECO:0000313" key="11">
    <source>
        <dbReference type="EMBL" id="KAF0759588.1"/>
    </source>
</evidence>
<comment type="similarity">
    <text evidence="3">Belongs to the peptidase M13 family.</text>
</comment>
<dbReference type="PANTHER" id="PTHR11733:SF224">
    <property type="entry name" value="NEPRILYSIN-2"/>
    <property type="match status" value="1"/>
</dbReference>
<dbReference type="Pfam" id="PF01431">
    <property type="entry name" value="Peptidase_M13"/>
    <property type="match status" value="1"/>
</dbReference>
<keyword evidence="5" id="KW-0479">Metal-binding</keyword>
<evidence type="ECO:0000256" key="4">
    <source>
        <dbReference type="ARBA" id="ARBA00022670"/>
    </source>
</evidence>
<feature type="non-terminal residue" evidence="11">
    <location>
        <position position="750"/>
    </location>
</feature>
<dbReference type="InterPro" id="IPR000718">
    <property type="entry name" value="Peptidase_M13"/>
</dbReference>
<dbReference type="InterPro" id="IPR008753">
    <property type="entry name" value="Peptidase_M13_N"/>
</dbReference>
<evidence type="ECO:0000313" key="12">
    <source>
        <dbReference type="Proteomes" id="UP000478052"/>
    </source>
</evidence>
<dbReference type="PRINTS" id="PR00786">
    <property type="entry name" value="NEPRILYSIN"/>
</dbReference>
<comment type="caution">
    <text evidence="11">The sequence shown here is derived from an EMBL/GenBank/DDBJ whole genome shotgun (WGS) entry which is preliminary data.</text>
</comment>
<dbReference type="GO" id="GO:0046872">
    <property type="term" value="F:metal ion binding"/>
    <property type="evidence" value="ECO:0007669"/>
    <property type="project" value="UniProtKB-KW"/>
</dbReference>
<keyword evidence="8" id="KW-0482">Metalloprotease</keyword>
<sequence length="750" mass="88160">MERNLTLVVCGILLVSTCIAFSTLYLNRSFNNTESLPSISNKNSDMIRKPRSLHWNTEYENYNSVCRTVGCKKAAATVIGNMDRSVDPCDDFYQFACGNFKEDSVINYEQKSPYTRSEKSIRRKLLMIVMERIKPNEQKPLKMAKLLYKSCMNEEKIKNEDLGAIKELFKSLGGWPVIEGEEWDDTEFTWMECMYNLRMFGVSVNYFFSFNVDVDLINSTRRIIELDQASLGFKHEYLLNGISDKYVNAYYNYMIDIAEMFGAYRPWAIEELRESLEFEIELAKISLSEKERQDETKLYHPMKISDLQQHFPSIPWQEYMNTILNPLTIQQDDIIIVTSPKYLWDLETLLSSTSKRIQANYVFWRVTLDSIQYLTEELREKKLNFYLMIFKKNTDLVYDTLVKPRWEECLDNTYLYFKPAIMSTYIRKFFNENDKKSILEMVKRIKVEKYKLLSSVDWLDDETRKNAIDKVRLMIDHIAYPDELLDDSKLNAFYENLEIDNEYGYFTSMLNVGKFQTDFTFSLLRQPVNKSNWVFHSDLAVVNSFNILEENSIDIPVGILQDIFFSSDRPQFMNYGAIGTIIGHEINHSFDTIGITYDKHGDLVNWWSEEAKNRYLEILTCILNQYKNYTAHEVGLKLNGNNTQDEDIADNGGYKEAYNAYNVWTEQHGVEQRLPGLQEYTPQQMFWMSAANVMCSEYSPERLKYIINNDSHSPNRFRIIGSFSNLEEFSKDFQCMPGSYMNPVKKCQIW</sequence>
<comment type="cofactor">
    <cofactor evidence="1">
        <name>Zn(2+)</name>
        <dbReference type="ChEBI" id="CHEBI:29105"/>
    </cofactor>
</comment>
<evidence type="ECO:0000256" key="3">
    <source>
        <dbReference type="ARBA" id="ARBA00007357"/>
    </source>
</evidence>
<evidence type="ECO:0000256" key="1">
    <source>
        <dbReference type="ARBA" id="ARBA00001947"/>
    </source>
</evidence>
<dbReference type="OrthoDB" id="6475849at2759"/>
<dbReference type="Proteomes" id="UP000478052">
    <property type="component" value="Unassembled WGS sequence"/>
</dbReference>
<dbReference type="GO" id="GO:0016485">
    <property type="term" value="P:protein processing"/>
    <property type="evidence" value="ECO:0007669"/>
    <property type="project" value="TreeGrafter"/>
</dbReference>
<reference evidence="11 12" key="1">
    <citation type="submission" date="2019-08" db="EMBL/GenBank/DDBJ databases">
        <title>Whole genome of Aphis craccivora.</title>
        <authorList>
            <person name="Voronova N.V."/>
            <person name="Shulinski R.S."/>
            <person name="Bandarenka Y.V."/>
            <person name="Zhorov D.G."/>
            <person name="Warner D."/>
        </authorList>
    </citation>
    <scope>NUCLEOTIDE SEQUENCE [LARGE SCALE GENOMIC DNA]</scope>
    <source>
        <strain evidence="11">180601</strain>
        <tissue evidence="11">Whole Body</tissue>
    </source>
</reference>
<dbReference type="CDD" id="cd08662">
    <property type="entry name" value="M13"/>
    <property type="match status" value="1"/>
</dbReference>
<dbReference type="InterPro" id="IPR042089">
    <property type="entry name" value="Peptidase_M13_dom_2"/>
</dbReference>
<evidence type="ECO:0000256" key="5">
    <source>
        <dbReference type="ARBA" id="ARBA00022723"/>
    </source>
</evidence>
<evidence type="ECO:0000259" key="10">
    <source>
        <dbReference type="Pfam" id="PF05649"/>
    </source>
</evidence>
<dbReference type="Gene3D" id="1.10.1380.10">
    <property type="entry name" value="Neutral endopeptidase , domain2"/>
    <property type="match status" value="1"/>
</dbReference>
<evidence type="ECO:0000259" key="9">
    <source>
        <dbReference type="Pfam" id="PF01431"/>
    </source>
</evidence>
<evidence type="ECO:0000256" key="6">
    <source>
        <dbReference type="ARBA" id="ARBA00022801"/>
    </source>
</evidence>
<name>A0A6G0YPY6_APHCR</name>
<comment type="subcellular location">
    <subcellularLocation>
        <location evidence="2">Cell membrane</location>
        <topology evidence="2">Single-pass type II membrane protein</topology>
    </subcellularLocation>
</comment>
<keyword evidence="4" id="KW-0645">Protease</keyword>
<dbReference type="EMBL" id="VUJU01002945">
    <property type="protein sequence ID" value="KAF0759588.1"/>
    <property type="molecule type" value="Genomic_DNA"/>
</dbReference>
<dbReference type="GO" id="GO:0005886">
    <property type="term" value="C:plasma membrane"/>
    <property type="evidence" value="ECO:0007669"/>
    <property type="project" value="UniProtKB-SubCell"/>
</dbReference>